<dbReference type="AlphaFoldDB" id="A0A0G0Y6U6"/>
<dbReference type="EMBL" id="LCBE01000001">
    <property type="protein sequence ID" value="KKS05146.1"/>
    <property type="molecule type" value="Genomic_DNA"/>
</dbReference>
<name>A0A0G0Y6U6_9BACT</name>
<reference evidence="2 3" key="1">
    <citation type="journal article" date="2015" name="Nature">
        <title>rRNA introns, odd ribosomes, and small enigmatic genomes across a large radiation of phyla.</title>
        <authorList>
            <person name="Brown C.T."/>
            <person name="Hug L.A."/>
            <person name="Thomas B.C."/>
            <person name="Sharon I."/>
            <person name="Castelle C.J."/>
            <person name="Singh A."/>
            <person name="Wilkins M.J."/>
            <person name="Williams K.H."/>
            <person name="Banfield J.F."/>
        </authorList>
    </citation>
    <scope>NUCLEOTIDE SEQUENCE [LARGE SCALE GENOMIC DNA]</scope>
</reference>
<dbReference type="InterPro" id="IPR040704">
    <property type="entry name" value="HEPN_AbiU2"/>
</dbReference>
<dbReference type="Proteomes" id="UP000034236">
    <property type="component" value="Unassembled WGS sequence"/>
</dbReference>
<dbReference type="Pfam" id="PF18734">
    <property type="entry name" value="HEPN_AbiU2"/>
    <property type="match status" value="1"/>
</dbReference>
<protein>
    <recommendedName>
        <fullName evidence="1">HEPN AbiU2-like domain-containing protein</fullName>
    </recommendedName>
</protein>
<feature type="domain" description="HEPN AbiU2-like" evidence="1">
    <location>
        <begin position="57"/>
        <end position="185"/>
    </location>
</feature>
<organism evidence="2 3">
    <name type="scientific">Candidatus Nomurabacteria bacterium GW2011_GWA2_41_25</name>
    <dbReference type="NCBI Taxonomy" id="1618736"/>
    <lineage>
        <taxon>Bacteria</taxon>
        <taxon>Candidatus Nomuraibacteriota</taxon>
    </lineage>
</organism>
<evidence type="ECO:0000313" key="2">
    <source>
        <dbReference type="EMBL" id="KKS05146.1"/>
    </source>
</evidence>
<gene>
    <name evidence="2" type="ORF">UU58_C0001G0006</name>
</gene>
<evidence type="ECO:0000313" key="3">
    <source>
        <dbReference type="Proteomes" id="UP000034236"/>
    </source>
</evidence>
<accession>A0A0G0Y6U6</accession>
<evidence type="ECO:0000259" key="1">
    <source>
        <dbReference type="Pfam" id="PF18734"/>
    </source>
</evidence>
<sequence>MKEIDLNKIYIARLVNRIMQTSSVFVLWKSVKSSLNEKDAGQEKVSENKKIMDCYDGGNIFSTILFSLETTLVIELYKFFDTTKKALKLVEINNSNFGVAESLMSEEDKIHLKEILKKNKNTIDQIGKLRKKLFGHDQKEDNEQFLLPSMDDMNNLFSAIQEIHNLISLRVSQDFYAFDDKEYDQVKFVFQQLLDDLDMGKTERIKKEDEE</sequence>
<comment type="caution">
    <text evidence="2">The sequence shown here is derived from an EMBL/GenBank/DDBJ whole genome shotgun (WGS) entry which is preliminary data.</text>
</comment>
<proteinExistence type="predicted"/>